<dbReference type="Proteomes" id="UP000248132">
    <property type="component" value="Unassembled WGS sequence"/>
</dbReference>
<comment type="caution">
    <text evidence="12">The sequence shown here is derived from an EMBL/GenBank/DDBJ whole genome shotgun (WGS) entry which is preliminary data.</text>
</comment>
<comment type="cofactor">
    <cofactor evidence="11">
        <name>Mg(2+)</name>
        <dbReference type="ChEBI" id="CHEBI:18420"/>
    </cofactor>
    <cofactor evidence="11">
        <name>Mn(2+)</name>
        <dbReference type="ChEBI" id="CHEBI:29035"/>
    </cofactor>
    <text evidence="11">Magnesium. Can also use manganese.</text>
</comment>
<evidence type="ECO:0000313" key="13">
    <source>
        <dbReference type="Proteomes" id="UP000248132"/>
    </source>
</evidence>
<keyword evidence="5 10" id="KW-0479">Metal-binding</keyword>
<dbReference type="EC" id="2.7.1.180" evidence="1 10"/>
<keyword evidence="12" id="KW-0449">Lipoprotein</keyword>
<evidence type="ECO:0000256" key="8">
    <source>
        <dbReference type="ARBA" id="ARBA00031306"/>
    </source>
</evidence>
<keyword evidence="13" id="KW-1185">Reference proteome</keyword>
<organism evidence="12 13">
    <name type="scientific">Ruminiclostridium sufflavum DSM 19573</name>
    <dbReference type="NCBI Taxonomy" id="1121337"/>
    <lineage>
        <taxon>Bacteria</taxon>
        <taxon>Bacillati</taxon>
        <taxon>Bacillota</taxon>
        <taxon>Clostridia</taxon>
        <taxon>Eubacteriales</taxon>
        <taxon>Oscillospiraceae</taxon>
        <taxon>Ruminiclostridium</taxon>
    </lineage>
</organism>
<dbReference type="InterPro" id="IPR003374">
    <property type="entry name" value="ApbE-like_sf"/>
</dbReference>
<accession>A0A318XL19</accession>
<evidence type="ECO:0000256" key="9">
    <source>
        <dbReference type="ARBA" id="ARBA00048540"/>
    </source>
</evidence>
<comment type="catalytic activity">
    <reaction evidence="9 10">
        <text>L-threonyl-[protein] + FAD = FMN-L-threonyl-[protein] + AMP + H(+)</text>
        <dbReference type="Rhea" id="RHEA:36847"/>
        <dbReference type="Rhea" id="RHEA-COMP:11060"/>
        <dbReference type="Rhea" id="RHEA-COMP:11061"/>
        <dbReference type="ChEBI" id="CHEBI:15378"/>
        <dbReference type="ChEBI" id="CHEBI:30013"/>
        <dbReference type="ChEBI" id="CHEBI:57692"/>
        <dbReference type="ChEBI" id="CHEBI:74257"/>
        <dbReference type="ChEBI" id="CHEBI:456215"/>
        <dbReference type="EC" id="2.7.1.180"/>
    </reaction>
</comment>
<protein>
    <recommendedName>
        <fullName evidence="2 10">FAD:protein FMN transferase</fullName>
        <ecNumber evidence="1 10">2.7.1.180</ecNumber>
    </recommendedName>
    <alternativeName>
        <fullName evidence="8 10">Flavin transferase</fullName>
    </alternativeName>
</protein>
<comment type="similarity">
    <text evidence="10">Belongs to the ApbE family.</text>
</comment>
<dbReference type="GO" id="GO:0016740">
    <property type="term" value="F:transferase activity"/>
    <property type="evidence" value="ECO:0007669"/>
    <property type="project" value="UniProtKB-UniRule"/>
</dbReference>
<gene>
    <name evidence="12" type="ORF">LY28_02905</name>
</gene>
<evidence type="ECO:0000256" key="1">
    <source>
        <dbReference type="ARBA" id="ARBA00011955"/>
    </source>
</evidence>
<proteinExistence type="inferred from homology"/>
<evidence type="ECO:0000256" key="10">
    <source>
        <dbReference type="PIRNR" id="PIRNR006268"/>
    </source>
</evidence>
<evidence type="ECO:0000256" key="2">
    <source>
        <dbReference type="ARBA" id="ARBA00016337"/>
    </source>
</evidence>
<evidence type="ECO:0000256" key="3">
    <source>
        <dbReference type="ARBA" id="ARBA00022630"/>
    </source>
</evidence>
<keyword evidence="3 10" id="KW-0285">Flavoprotein</keyword>
<evidence type="ECO:0000256" key="11">
    <source>
        <dbReference type="PIRSR" id="PIRSR006268-2"/>
    </source>
</evidence>
<dbReference type="PIRSF" id="PIRSF006268">
    <property type="entry name" value="ApbE"/>
    <property type="match status" value="1"/>
</dbReference>
<evidence type="ECO:0000256" key="6">
    <source>
        <dbReference type="ARBA" id="ARBA00022827"/>
    </source>
</evidence>
<dbReference type="PANTHER" id="PTHR30040">
    <property type="entry name" value="THIAMINE BIOSYNTHESIS LIPOPROTEIN APBE"/>
    <property type="match status" value="1"/>
</dbReference>
<dbReference type="AlphaFoldDB" id="A0A318XL19"/>
<keyword evidence="4 10" id="KW-0808">Transferase</keyword>
<feature type="binding site" evidence="11">
    <location>
        <position position="189"/>
    </location>
    <ligand>
        <name>Mg(2+)</name>
        <dbReference type="ChEBI" id="CHEBI:18420"/>
    </ligand>
</feature>
<keyword evidence="6 10" id="KW-0274">FAD</keyword>
<dbReference type="GO" id="GO:0046872">
    <property type="term" value="F:metal ion binding"/>
    <property type="evidence" value="ECO:0007669"/>
    <property type="project" value="UniProtKB-UniRule"/>
</dbReference>
<dbReference type="SUPFAM" id="SSF143631">
    <property type="entry name" value="ApbE-like"/>
    <property type="match status" value="1"/>
</dbReference>
<dbReference type="Pfam" id="PF02424">
    <property type="entry name" value="ApbE"/>
    <property type="match status" value="1"/>
</dbReference>
<dbReference type="PANTHER" id="PTHR30040:SF2">
    <property type="entry name" value="FAD:PROTEIN FMN TRANSFERASE"/>
    <property type="match status" value="1"/>
</dbReference>
<feature type="binding site" evidence="11">
    <location>
        <position position="306"/>
    </location>
    <ligand>
        <name>Mg(2+)</name>
        <dbReference type="ChEBI" id="CHEBI:18420"/>
    </ligand>
</feature>
<reference evidence="12 13" key="1">
    <citation type="submission" date="2018-06" db="EMBL/GenBank/DDBJ databases">
        <title>Genomic Encyclopedia of Type Strains, Phase I: the one thousand microbial genomes (KMG-I) project.</title>
        <authorList>
            <person name="Kyrpides N."/>
        </authorList>
    </citation>
    <scope>NUCLEOTIDE SEQUENCE [LARGE SCALE GENOMIC DNA]</scope>
    <source>
        <strain evidence="12 13">DSM 19573</strain>
    </source>
</reference>
<dbReference type="InterPro" id="IPR024932">
    <property type="entry name" value="ApbE"/>
</dbReference>
<dbReference type="EMBL" id="QKMR01000018">
    <property type="protein sequence ID" value="PYG86682.1"/>
    <property type="molecule type" value="Genomic_DNA"/>
</dbReference>
<evidence type="ECO:0000256" key="7">
    <source>
        <dbReference type="ARBA" id="ARBA00022842"/>
    </source>
</evidence>
<name>A0A318XL19_9FIRM</name>
<evidence type="ECO:0000256" key="5">
    <source>
        <dbReference type="ARBA" id="ARBA00022723"/>
    </source>
</evidence>
<evidence type="ECO:0000313" key="12">
    <source>
        <dbReference type="EMBL" id="PYG86682.1"/>
    </source>
</evidence>
<evidence type="ECO:0000256" key="4">
    <source>
        <dbReference type="ARBA" id="ARBA00022679"/>
    </source>
</evidence>
<sequence length="363" mass="40118">MQSSNYFSEVRHKRYAEVSVKKFLIIWLLIITLLSGCSTQASYSGVHEEPVSETVFAMDTVMQLTAYGAEAVVMDEAKKRILELEGLLSTTNTDSEVYGINQKKSGRVSPDTASLIQAGIKYGDITNGLLDVTVYPLVREWGFTTNNYRVPDKDSISRLLKNIDYKKIRFNKAEASVSLPDGMMMDFGSLAKGYAGDAVLKIFSDAGIKSAMVNLGGNVQTLGKKPDGSCWRVGIKNPEGENYIGTVLIDGRTVITSGGYERYFKDDNGKVYWHIFDPVTGYPAKAGLISVSVVTDTGIYGEALSTSLFIMGIKEASEFWRKHRDFEAVFISEKGSVYVTEGLRDNFSFSEDYSGHTLTVIEQ</sequence>
<dbReference type="Gene3D" id="3.10.520.10">
    <property type="entry name" value="ApbE-like domains"/>
    <property type="match status" value="1"/>
</dbReference>
<keyword evidence="7 10" id="KW-0460">Magnesium</keyword>